<comment type="function">
    <text evidence="7">Catalyzes the transfer of the diacylglyceryl group from phosphatidylglycerol to the sulfhydryl group of the N-terminal cysteine of a prolipoprotein, the first step in the formation of mature lipoproteins.</text>
</comment>
<evidence type="ECO:0000256" key="5">
    <source>
        <dbReference type="ARBA" id="ARBA00022989"/>
    </source>
</evidence>
<comment type="caution">
    <text evidence="8">The sequence shown here is derived from an EMBL/GenBank/DDBJ whole genome shotgun (WGS) entry which is preliminary data.</text>
</comment>
<comment type="subcellular location">
    <subcellularLocation>
        <location evidence="7">Cell membrane</location>
        <topology evidence="7">Multi-pass membrane protein</topology>
    </subcellularLocation>
</comment>
<dbReference type="EC" id="2.5.1.145" evidence="7"/>
<keyword evidence="4 7" id="KW-0812">Transmembrane</keyword>
<dbReference type="AlphaFoldDB" id="A0A6B0YYQ9"/>
<keyword evidence="6 7" id="KW-0472">Membrane</keyword>
<evidence type="ECO:0000256" key="4">
    <source>
        <dbReference type="ARBA" id="ARBA00022692"/>
    </source>
</evidence>
<dbReference type="UniPathway" id="UPA00664"/>
<feature type="binding site" evidence="7">
    <location>
        <position position="148"/>
    </location>
    <ligand>
        <name>a 1,2-diacyl-sn-glycero-3-phospho-(1'-sn-glycerol)</name>
        <dbReference type="ChEBI" id="CHEBI:64716"/>
    </ligand>
</feature>
<comment type="similarity">
    <text evidence="1 7">Belongs to the Lgt family.</text>
</comment>
<dbReference type="GO" id="GO:0042158">
    <property type="term" value="P:lipoprotein biosynthetic process"/>
    <property type="evidence" value="ECO:0007669"/>
    <property type="project" value="UniProtKB-UniRule"/>
</dbReference>
<evidence type="ECO:0000256" key="3">
    <source>
        <dbReference type="ARBA" id="ARBA00022679"/>
    </source>
</evidence>
<evidence type="ECO:0000256" key="7">
    <source>
        <dbReference type="HAMAP-Rule" id="MF_01147"/>
    </source>
</evidence>
<keyword evidence="3 7" id="KW-0808">Transferase</keyword>
<evidence type="ECO:0000313" key="8">
    <source>
        <dbReference type="EMBL" id="MXY94548.1"/>
    </source>
</evidence>
<gene>
    <name evidence="7 8" type="primary">lgt</name>
    <name evidence="8" type="ORF">F4Y42_13990</name>
</gene>
<comment type="pathway">
    <text evidence="7">Protein modification; lipoprotein biosynthesis (diacylglyceryl transfer).</text>
</comment>
<sequence>MGPTIFELEIFGRVFAPGWYGVFIVGGAVVAAWLSARLSRRAGENPDHIWNLLAWTLLLGIVGARLYHVFSTPAEGPGWAFYRENPFEIVRLWGGGKGGFGFTGLGIYGGLIGGIIAIVLYTWRNGLSFLSYLDYIGPNVLVAQAIGRLGNFANQELYGQPTDLPWAFHINPVHPCQRPEGAPPCGVADVPQATFDWYAANGFHPTFFYEAGWSLLLFGLLYLIYWQFGHRLRRGDGALMYFIAYPLGRFWVEYFRPDAWVMGELATAQWIAIISVAVSIALLVVRHYGWSAKDNSEESLFALSRHNPSPGVSLAAQKAG</sequence>
<name>A0A6B0YYQ9_9CHLR</name>
<evidence type="ECO:0000256" key="2">
    <source>
        <dbReference type="ARBA" id="ARBA00022475"/>
    </source>
</evidence>
<dbReference type="InterPro" id="IPR001640">
    <property type="entry name" value="Lgt"/>
</dbReference>
<feature type="transmembrane region" description="Helical" evidence="7">
    <location>
        <begin position="100"/>
        <end position="122"/>
    </location>
</feature>
<keyword evidence="8" id="KW-0449">Lipoprotein</keyword>
<accession>A0A6B0YYQ9</accession>
<dbReference type="PROSITE" id="PS01311">
    <property type="entry name" value="LGT"/>
    <property type="match status" value="1"/>
</dbReference>
<evidence type="ECO:0000256" key="1">
    <source>
        <dbReference type="ARBA" id="ARBA00007150"/>
    </source>
</evidence>
<proteinExistence type="inferred from homology"/>
<dbReference type="PANTHER" id="PTHR30589">
    <property type="entry name" value="PROLIPOPROTEIN DIACYLGLYCERYL TRANSFERASE"/>
    <property type="match status" value="1"/>
</dbReference>
<dbReference type="NCBIfam" id="TIGR00544">
    <property type="entry name" value="lgt"/>
    <property type="match status" value="1"/>
</dbReference>
<reference evidence="8" key="1">
    <citation type="submission" date="2019-09" db="EMBL/GenBank/DDBJ databases">
        <title>Characterisation of the sponge microbiome using genome-centric metagenomics.</title>
        <authorList>
            <person name="Engelberts J.P."/>
            <person name="Robbins S.J."/>
            <person name="De Goeij J.M."/>
            <person name="Aranda M."/>
            <person name="Bell S.C."/>
            <person name="Webster N.S."/>
        </authorList>
    </citation>
    <scope>NUCLEOTIDE SEQUENCE</scope>
    <source>
        <strain evidence="8">SB0664_bin_27</strain>
    </source>
</reference>
<organism evidence="8">
    <name type="scientific">Caldilineaceae bacterium SB0664_bin_27</name>
    <dbReference type="NCBI Taxonomy" id="2605260"/>
    <lineage>
        <taxon>Bacteria</taxon>
        <taxon>Bacillati</taxon>
        <taxon>Chloroflexota</taxon>
        <taxon>Caldilineae</taxon>
        <taxon>Caldilineales</taxon>
        <taxon>Caldilineaceae</taxon>
    </lineage>
</organism>
<dbReference type="PANTHER" id="PTHR30589:SF0">
    <property type="entry name" value="PHOSPHATIDYLGLYCEROL--PROLIPOPROTEIN DIACYLGLYCERYL TRANSFERASE"/>
    <property type="match status" value="1"/>
</dbReference>
<dbReference type="GO" id="GO:0008961">
    <property type="term" value="F:phosphatidylglycerol-prolipoprotein diacylglyceryl transferase activity"/>
    <property type="evidence" value="ECO:0007669"/>
    <property type="project" value="UniProtKB-UniRule"/>
</dbReference>
<dbReference type="HAMAP" id="MF_01147">
    <property type="entry name" value="Lgt"/>
    <property type="match status" value="1"/>
</dbReference>
<keyword evidence="2 7" id="KW-1003">Cell membrane</keyword>
<feature type="transmembrane region" description="Helical" evidence="7">
    <location>
        <begin position="48"/>
        <end position="67"/>
    </location>
</feature>
<feature type="transmembrane region" description="Helical" evidence="7">
    <location>
        <begin position="18"/>
        <end position="36"/>
    </location>
</feature>
<protein>
    <recommendedName>
        <fullName evidence="7">Phosphatidylglycerol--prolipoprotein diacylglyceryl transferase</fullName>
        <ecNumber evidence="7">2.5.1.145</ecNumber>
    </recommendedName>
</protein>
<evidence type="ECO:0000256" key="6">
    <source>
        <dbReference type="ARBA" id="ARBA00023136"/>
    </source>
</evidence>
<keyword evidence="5 7" id="KW-1133">Transmembrane helix</keyword>
<dbReference type="EMBL" id="VXRG01000115">
    <property type="protein sequence ID" value="MXY94548.1"/>
    <property type="molecule type" value="Genomic_DNA"/>
</dbReference>
<feature type="transmembrane region" description="Helical" evidence="7">
    <location>
        <begin position="207"/>
        <end position="226"/>
    </location>
</feature>
<dbReference type="Pfam" id="PF01790">
    <property type="entry name" value="LGT"/>
    <property type="match status" value="1"/>
</dbReference>
<feature type="transmembrane region" description="Helical" evidence="7">
    <location>
        <begin position="267"/>
        <end position="285"/>
    </location>
</feature>
<dbReference type="GO" id="GO:0005886">
    <property type="term" value="C:plasma membrane"/>
    <property type="evidence" value="ECO:0007669"/>
    <property type="project" value="UniProtKB-SubCell"/>
</dbReference>
<comment type="catalytic activity">
    <reaction evidence="7">
        <text>L-cysteinyl-[prolipoprotein] + a 1,2-diacyl-sn-glycero-3-phospho-(1'-sn-glycerol) = an S-1,2-diacyl-sn-glyceryl-L-cysteinyl-[prolipoprotein] + sn-glycerol 1-phosphate + H(+)</text>
        <dbReference type="Rhea" id="RHEA:56712"/>
        <dbReference type="Rhea" id="RHEA-COMP:14679"/>
        <dbReference type="Rhea" id="RHEA-COMP:14680"/>
        <dbReference type="ChEBI" id="CHEBI:15378"/>
        <dbReference type="ChEBI" id="CHEBI:29950"/>
        <dbReference type="ChEBI" id="CHEBI:57685"/>
        <dbReference type="ChEBI" id="CHEBI:64716"/>
        <dbReference type="ChEBI" id="CHEBI:140658"/>
        <dbReference type="EC" id="2.5.1.145"/>
    </reaction>
</comment>